<name>A0A1V9XW45_9ACAR</name>
<organism evidence="1 2">
    <name type="scientific">Tropilaelaps mercedesae</name>
    <dbReference type="NCBI Taxonomy" id="418985"/>
    <lineage>
        <taxon>Eukaryota</taxon>
        <taxon>Metazoa</taxon>
        <taxon>Ecdysozoa</taxon>
        <taxon>Arthropoda</taxon>
        <taxon>Chelicerata</taxon>
        <taxon>Arachnida</taxon>
        <taxon>Acari</taxon>
        <taxon>Parasitiformes</taxon>
        <taxon>Mesostigmata</taxon>
        <taxon>Gamasina</taxon>
        <taxon>Dermanyssoidea</taxon>
        <taxon>Laelapidae</taxon>
        <taxon>Tropilaelaps</taxon>
    </lineage>
</organism>
<keyword evidence="2" id="KW-1185">Reference proteome</keyword>
<sequence>MRGKTPHMQTNFFDHSHMIRGREFHHFLVFLYQQNQKPEERS</sequence>
<evidence type="ECO:0000313" key="1">
    <source>
        <dbReference type="EMBL" id="OQR77727.1"/>
    </source>
</evidence>
<comment type="caution">
    <text evidence="1">The sequence shown here is derived from an EMBL/GenBank/DDBJ whole genome shotgun (WGS) entry which is preliminary data.</text>
</comment>
<accession>A0A1V9XW45</accession>
<evidence type="ECO:0000313" key="2">
    <source>
        <dbReference type="Proteomes" id="UP000192247"/>
    </source>
</evidence>
<dbReference type="InParanoid" id="A0A1V9XW45"/>
<reference evidence="1 2" key="1">
    <citation type="journal article" date="2017" name="Gigascience">
        <title>Draft genome of the honey bee ectoparasitic mite, Tropilaelaps mercedesae, is shaped by the parasitic life history.</title>
        <authorList>
            <person name="Dong X."/>
            <person name="Armstrong S.D."/>
            <person name="Xia D."/>
            <person name="Makepeace B.L."/>
            <person name="Darby A.C."/>
            <person name="Kadowaki T."/>
        </authorList>
    </citation>
    <scope>NUCLEOTIDE SEQUENCE [LARGE SCALE GENOMIC DNA]</scope>
    <source>
        <strain evidence="1">Wuxi-XJTLU</strain>
    </source>
</reference>
<dbReference type="EMBL" id="MNPL01003128">
    <property type="protein sequence ID" value="OQR77727.1"/>
    <property type="molecule type" value="Genomic_DNA"/>
</dbReference>
<protein>
    <submittedName>
        <fullName evidence="1">Uncharacterized protein</fullName>
    </submittedName>
</protein>
<dbReference type="Proteomes" id="UP000192247">
    <property type="component" value="Unassembled WGS sequence"/>
</dbReference>
<gene>
    <name evidence="1" type="ORF">BIW11_02863</name>
</gene>
<proteinExistence type="predicted"/>
<dbReference type="AlphaFoldDB" id="A0A1V9XW45"/>